<evidence type="ECO:0000256" key="1">
    <source>
        <dbReference type="ARBA" id="ARBA00006270"/>
    </source>
</evidence>
<organism evidence="3 4">
    <name type="scientific">Tritrichomonas musculus</name>
    <dbReference type="NCBI Taxonomy" id="1915356"/>
    <lineage>
        <taxon>Eukaryota</taxon>
        <taxon>Metamonada</taxon>
        <taxon>Parabasalia</taxon>
        <taxon>Tritrichomonadida</taxon>
        <taxon>Tritrichomonadidae</taxon>
        <taxon>Tritrichomonas</taxon>
    </lineage>
</organism>
<protein>
    <recommendedName>
        <fullName evidence="5">Ras family protein</fullName>
    </recommendedName>
</protein>
<dbReference type="Proteomes" id="UP001470230">
    <property type="component" value="Unassembled WGS sequence"/>
</dbReference>
<dbReference type="InterPro" id="IPR001806">
    <property type="entry name" value="Small_GTPase"/>
</dbReference>
<dbReference type="Pfam" id="PF00071">
    <property type="entry name" value="Ras"/>
    <property type="match status" value="1"/>
</dbReference>
<reference evidence="3 4" key="1">
    <citation type="submission" date="2024-04" db="EMBL/GenBank/DDBJ databases">
        <title>Tritrichomonas musculus Genome.</title>
        <authorList>
            <person name="Alves-Ferreira E."/>
            <person name="Grigg M."/>
            <person name="Lorenzi H."/>
            <person name="Galac M."/>
        </authorList>
    </citation>
    <scope>NUCLEOTIDE SEQUENCE [LARGE SCALE GENOMIC DNA]</scope>
    <source>
        <strain evidence="3 4">EAF2021</strain>
    </source>
</reference>
<evidence type="ECO:0008006" key="5">
    <source>
        <dbReference type="Google" id="ProtNLM"/>
    </source>
</evidence>
<dbReference type="InterPro" id="IPR050209">
    <property type="entry name" value="Rab_GTPases_membrane_traffic"/>
</dbReference>
<dbReference type="NCBIfam" id="TIGR00231">
    <property type="entry name" value="small_GTP"/>
    <property type="match status" value="1"/>
</dbReference>
<dbReference type="SMART" id="SM00175">
    <property type="entry name" value="RAB"/>
    <property type="match status" value="1"/>
</dbReference>
<evidence type="ECO:0000313" key="4">
    <source>
        <dbReference type="Proteomes" id="UP001470230"/>
    </source>
</evidence>
<evidence type="ECO:0000313" key="3">
    <source>
        <dbReference type="EMBL" id="KAK8835912.1"/>
    </source>
</evidence>
<dbReference type="CDD" id="cd00154">
    <property type="entry name" value="Rab"/>
    <property type="match status" value="1"/>
</dbReference>
<dbReference type="EMBL" id="JAPFFF010000072">
    <property type="protein sequence ID" value="KAK8835912.1"/>
    <property type="molecule type" value="Genomic_DNA"/>
</dbReference>
<accession>A0ABR2GPR6</accession>
<dbReference type="Gene3D" id="3.40.50.300">
    <property type="entry name" value="P-loop containing nucleotide triphosphate hydrolases"/>
    <property type="match status" value="1"/>
</dbReference>
<keyword evidence="2" id="KW-0175">Coiled coil</keyword>
<dbReference type="PROSITE" id="PS51417">
    <property type="entry name" value="ARF"/>
    <property type="match status" value="1"/>
</dbReference>
<dbReference type="SUPFAM" id="SSF52540">
    <property type="entry name" value="P-loop containing nucleoside triphosphate hydrolases"/>
    <property type="match status" value="1"/>
</dbReference>
<keyword evidence="4" id="KW-1185">Reference proteome</keyword>
<dbReference type="SMART" id="SM00173">
    <property type="entry name" value="RAS"/>
    <property type="match status" value="1"/>
</dbReference>
<name>A0ABR2GPR6_9EUKA</name>
<dbReference type="PROSITE" id="PS51420">
    <property type="entry name" value="RHO"/>
    <property type="match status" value="1"/>
</dbReference>
<comment type="caution">
    <text evidence="3">The sequence shown here is derived from an EMBL/GenBank/DDBJ whole genome shotgun (WGS) entry which is preliminary data.</text>
</comment>
<dbReference type="PANTHER" id="PTHR47979">
    <property type="entry name" value="DRAB11-RELATED"/>
    <property type="match status" value="1"/>
</dbReference>
<comment type="similarity">
    <text evidence="1">Belongs to the small GTPase superfamily. Rab family.</text>
</comment>
<dbReference type="InterPro" id="IPR027417">
    <property type="entry name" value="P-loop_NTPase"/>
</dbReference>
<dbReference type="PROSITE" id="PS51419">
    <property type="entry name" value="RAB"/>
    <property type="match status" value="1"/>
</dbReference>
<evidence type="ECO:0000256" key="2">
    <source>
        <dbReference type="SAM" id="Coils"/>
    </source>
</evidence>
<gene>
    <name evidence="3" type="ORF">M9Y10_040290</name>
</gene>
<dbReference type="SMART" id="SM00176">
    <property type="entry name" value="RAN"/>
    <property type="match status" value="1"/>
</dbReference>
<dbReference type="InterPro" id="IPR005225">
    <property type="entry name" value="Small_GTP-bd"/>
</dbReference>
<feature type="coiled-coil region" evidence="2">
    <location>
        <begin position="217"/>
        <end position="265"/>
    </location>
</feature>
<dbReference type="PROSITE" id="PS51421">
    <property type="entry name" value="RAS"/>
    <property type="match status" value="1"/>
</dbReference>
<proteinExistence type="inferred from homology"/>
<dbReference type="PRINTS" id="PR00449">
    <property type="entry name" value="RASTRNSFRMNG"/>
</dbReference>
<sequence>MSKIKLIMNNSTYTLPLSRAILNKIPEDKEYIYNQLLSFHQYQVQSSVPNEIFQSFLDYWENGTIPQIDFINIWYYYTLKDEFGILSDHLSSPEYQSLFDLAYLTNMNQTPNLNKSHIEKRIAHNLDSYLSNQSDKLCRIPINSLYNIFNHPERNLTEYDRAYHFIVDNGRNVDESFFILLGSLDAGKFRDQENKRDAFIGRMNHLGFEPRNADNFVLDIDQQLQNCRQQIEQQQRSLVEANQKIEQLEANQNKANQNKEILYKIVVVGDNFVGKTAILKRLVIEEFDENTQATIGVELFSYLLKAGNENVKLQIWDTTGVERFRFIAEVYFKNAVGAVLVFDLTNRHSFNTLSRWIDTITSLCAPNAYVVLVGNKNDLGGERKVTEAEAQEFARRNNILYLETSAKTDYNIKVIFERLAQGITNRIKENIIQTNQPPNNS</sequence>
<dbReference type="SMART" id="SM00174">
    <property type="entry name" value="RHO"/>
    <property type="match status" value="1"/>
</dbReference>